<evidence type="ECO:0000256" key="5">
    <source>
        <dbReference type="ARBA" id="ARBA00020265"/>
    </source>
</evidence>
<evidence type="ECO:0000256" key="6">
    <source>
        <dbReference type="ARBA" id="ARBA00022490"/>
    </source>
</evidence>
<dbReference type="InterPro" id="IPR036869">
    <property type="entry name" value="J_dom_sf"/>
</dbReference>
<dbReference type="PRINTS" id="PR00625">
    <property type="entry name" value="JDOMAIN"/>
</dbReference>
<dbReference type="ExpressionAtlas" id="F6SK51">
    <property type="expression patterns" value="baseline and differential"/>
</dbReference>
<evidence type="ECO:0000256" key="2">
    <source>
        <dbReference type="ARBA" id="ARBA00004496"/>
    </source>
</evidence>
<dbReference type="GO" id="GO:0033588">
    <property type="term" value="C:elongator holoenzyme complex"/>
    <property type="evidence" value="ECO:0007669"/>
    <property type="project" value="InterPro"/>
</dbReference>
<evidence type="ECO:0000259" key="10">
    <source>
        <dbReference type="PROSITE" id="PS50076"/>
    </source>
</evidence>
<dbReference type="GO" id="GO:0005737">
    <property type="term" value="C:cytoplasm"/>
    <property type="evidence" value="ECO:0007669"/>
    <property type="project" value="UniProtKB-SubCell"/>
</dbReference>
<evidence type="ECO:0000256" key="1">
    <source>
        <dbReference type="ARBA" id="ARBA00004123"/>
    </source>
</evidence>
<gene>
    <name evidence="11" type="primary">elp4</name>
</gene>
<dbReference type="GO" id="GO:0005634">
    <property type="term" value="C:nucleus"/>
    <property type="evidence" value="ECO:0007669"/>
    <property type="project" value="UniProtKB-SubCell"/>
</dbReference>
<dbReference type="eggNOG" id="KOG3949">
    <property type="taxonomic scope" value="Eukaryota"/>
</dbReference>
<dbReference type="GO" id="GO:0002098">
    <property type="term" value="P:tRNA wobble uridine modification"/>
    <property type="evidence" value="ECO:0007669"/>
    <property type="project" value="InterPro"/>
</dbReference>
<dbReference type="PROSITE" id="PS50076">
    <property type="entry name" value="DNAJ_2"/>
    <property type="match status" value="1"/>
</dbReference>
<dbReference type="PANTHER" id="PTHR12896">
    <property type="entry name" value="PAX6 NEIGHBOR PROTEIN PAXNEB"/>
    <property type="match status" value="1"/>
</dbReference>
<comment type="function">
    <text evidence="9">Component of the elongator complex which is required for multiple tRNA modifications, including mcm5U (5-methoxycarbonylmethyl uridine), mcm5s2U (5-methoxycarbonylmethyl-2-thiouridine), and ncm5U (5-carbamoylmethyl uridine). The elongator complex catalyzes the formation of carboxymethyluridine in the wobble base at position 34 in tRNAs.</text>
</comment>
<dbReference type="PANTHER" id="PTHR12896:SF1">
    <property type="entry name" value="ELONGATOR COMPLEX PROTEIN 4"/>
    <property type="match status" value="1"/>
</dbReference>
<dbReference type="InterPro" id="IPR027417">
    <property type="entry name" value="P-loop_NTPase"/>
</dbReference>
<comment type="subcellular location">
    <subcellularLocation>
        <location evidence="2">Cytoplasm</location>
    </subcellularLocation>
    <subcellularLocation>
        <location evidence="1">Nucleus</location>
    </subcellularLocation>
</comment>
<keyword evidence="7" id="KW-0819">tRNA processing</keyword>
<dbReference type="CDD" id="cd06257">
    <property type="entry name" value="DnaJ"/>
    <property type="match status" value="1"/>
</dbReference>
<dbReference type="Ensembl" id="ENSXETT00000017932">
    <property type="protein sequence ID" value="ENSXETP00000017932"/>
    <property type="gene ID" value="ENSXETG00000008176"/>
</dbReference>
<dbReference type="Pfam" id="PF05625">
    <property type="entry name" value="PAXNEB"/>
    <property type="match status" value="1"/>
</dbReference>
<dbReference type="SMART" id="SM00271">
    <property type="entry name" value="DnaJ"/>
    <property type="match status" value="1"/>
</dbReference>
<evidence type="ECO:0000256" key="7">
    <source>
        <dbReference type="ARBA" id="ARBA00022694"/>
    </source>
</evidence>
<reference evidence="11" key="2">
    <citation type="submission" date="2011-06" db="UniProtKB">
        <authorList>
            <consortium name="Ensembl"/>
        </authorList>
    </citation>
    <scope>IDENTIFICATION</scope>
</reference>
<sequence>MDSTHLGQKDWYSILGAKPSDTQAEVKQKYQKLALLYHPDKQSADMMAGQAGEGAQRFIEINQAWKILGNEEAKKAYDLQQREAELTKMWPVDNQVHWEDLSWDPGGGLAVGTLLLIEEDTYGTYSHLLLKYFLAEGVISGHEVFVASANDDPTDTLQDLPAPLTDEILRQNDPKSTKEAFGHVEDSQDMMKIAWRYQNMPKMEALPILSSRFGHYYDLSKTMPLEMSAKSHRFFLPHVKPPNQKENVSEVTCNYNQLLEAIQRVVHQEGYDGSNPQKRPKTVLRVGIESLGSVLWGDDICSHERPENQHSLTRFLYALRGLLRTSLSVCVITVPTHLIQNEAITTRVRNLSDTVVGLESFIGSEMEANPLYKDYHGLLHVHQIPRLNSLISDVADTKDLAFKLKRKIFAIERLHLPPDLSDTVSRSSKQDLAGSAKLLSSGCGPAAGGQKHLDF</sequence>
<dbReference type="STRING" id="8364.ENSXETP00000017932"/>
<dbReference type="SUPFAM" id="SSF46565">
    <property type="entry name" value="Chaperone J-domain"/>
    <property type="match status" value="1"/>
</dbReference>
<evidence type="ECO:0000256" key="9">
    <source>
        <dbReference type="ARBA" id="ARBA00045238"/>
    </source>
</evidence>
<feature type="domain" description="J" evidence="10">
    <location>
        <begin position="10"/>
        <end position="81"/>
    </location>
</feature>
<comment type="pathway">
    <text evidence="3">tRNA modification; 5-methoxycarbonylmethyl-2-thiouridine-tRNA biosynthesis.</text>
</comment>
<evidence type="ECO:0000256" key="8">
    <source>
        <dbReference type="ARBA" id="ARBA00023242"/>
    </source>
</evidence>
<dbReference type="CDD" id="cd19494">
    <property type="entry name" value="Elp4"/>
    <property type="match status" value="1"/>
</dbReference>
<organism evidence="11">
    <name type="scientific">Xenopus tropicalis</name>
    <name type="common">Western clawed frog</name>
    <name type="synonym">Silurana tropicalis</name>
    <dbReference type="NCBI Taxonomy" id="8364"/>
    <lineage>
        <taxon>Eukaryota</taxon>
        <taxon>Metazoa</taxon>
        <taxon>Chordata</taxon>
        <taxon>Craniata</taxon>
        <taxon>Vertebrata</taxon>
        <taxon>Euteleostomi</taxon>
        <taxon>Amphibia</taxon>
        <taxon>Batrachia</taxon>
        <taxon>Anura</taxon>
        <taxon>Pipoidea</taxon>
        <taxon>Pipidae</taxon>
        <taxon>Xenopodinae</taxon>
        <taxon>Xenopus</taxon>
        <taxon>Silurana</taxon>
    </lineage>
</organism>
<keyword evidence="8" id="KW-0539">Nucleus</keyword>
<dbReference type="Pfam" id="PF00226">
    <property type="entry name" value="DnaJ"/>
    <property type="match status" value="1"/>
</dbReference>
<proteinExistence type="inferred from homology"/>
<dbReference type="HOGENOM" id="CLU_031345_3_1_1"/>
<dbReference type="Bgee" id="ENSXETG00000008176">
    <property type="expression patterns" value="Expressed in skeletal muscle tissue and 12 other cell types or tissues"/>
</dbReference>
<dbReference type="Gene3D" id="3.40.50.300">
    <property type="entry name" value="P-loop containing nucleotide triphosphate hydrolases"/>
    <property type="match status" value="1"/>
</dbReference>
<dbReference type="Gene3D" id="1.10.287.110">
    <property type="entry name" value="DnaJ domain"/>
    <property type="match status" value="1"/>
</dbReference>
<dbReference type="FunFam" id="1.10.287.110:FF:000056">
    <property type="entry name" value="DnaJ (Hsp40) homolog, subfamily C, member 24"/>
    <property type="match status" value="1"/>
</dbReference>
<dbReference type="GeneTree" id="ENSGT00390000001443"/>
<reference evidence="11" key="1">
    <citation type="journal article" date="2010" name="Science">
        <title>The genome of the Western clawed frog Xenopus tropicalis.</title>
        <authorList>
            <person name="Hellsten U."/>
            <person name="Harland R.M."/>
            <person name="Gilchrist M.J."/>
            <person name="Hendrix D."/>
            <person name="Jurka J."/>
            <person name="Kapitonov V."/>
            <person name="Ovcharenko I."/>
            <person name="Putnam N.H."/>
            <person name="Shu S."/>
            <person name="Taher L."/>
            <person name="Blitz I.L."/>
            <person name="Blumberg B."/>
            <person name="Dichmann D.S."/>
            <person name="Dubchak I."/>
            <person name="Amaya E."/>
            <person name="Detter J.C."/>
            <person name="Fletcher R."/>
            <person name="Gerhard D.S."/>
            <person name="Goodstein D."/>
            <person name="Graves T."/>
            <person name="Grigoriev I.V."/>
            <person name="Grimwood J."/>
            <person name="Kawashima T."/>
            <person name="Lindquist E."/>
            <person name="Lucas S.M."/>
            <person name="Mead P.E."/>
            <person name="Mitros T."/>
            <person name="Ogino H."/>
            <person name="Ohta Y."/>
            <person name="Poliakov A.V."/>
            <person name="Pollet N."/>
            <person name="Robert J."/>
            <person name="Salamov A."/>
            <person name="Sater A.K."/>
            <person name="Schmutz J."/>
            <person name="Terry A."/>
            <person name="Vize P.D."/>
            <person name="Warren W.C."/>
            <person name="Wells D."/>
            <person name="Wills A."/>
            <person name="Wilson R.K."/>
            <person name="Zimmerman L.B."/>
            <person name="Zorn A.M."/>
            <person name="Grainger R."/>
            <person name="Grammer T."/>
            <person name="Khokha M.K."/>
            <person name="Richardson P.M."/>
            <person name="Rokhsar D.S."/>
        </authorList>
    </citation>
    <scope>NUCLEOTIDE SEQUENCE [LARGE SCALE GENOMIC DNA]</scope>
    <source>
        <strain evidence="11">Nigerian</strain>
    </source>
</reference>
<accession>F6SK51</accession>
<dbReference type="AlphaFoldDB" id="F6SK51"/>
<dbReference type="InterPro" id="IPR008728">
    <property type="entry name" value="Elongator_complex_protein_4"/>
</dbReference>
<evidence type="ECO:0000313" key="11">
    <source>
        <dbReference type="Ensembl" id="ENSXETP00000017932"/>
    </source>
</evidence>
<name>F6SK51_XENTR</name>
<dbReference type="UniPathway" id="UPA00988"/>
<dbReference type="InterPro" id="IPR001623">
    <property type="entry name" value="DnaJ_domain"/>
</dbReference>
<dbReference type="Xenbase" id="XB-GENE-991975">
    <property type="gene designation" value="elp4"/>
</dbReference>
<keyword evidence="6" id="KW-0963">Cytoplasm</keyword>
<protein>
    <recommendedName>
        <fullName evidence="5">Elongator complex protein 4</fullName>
    </recommendedName>
</protein>
<comment type="similarity">
    <text evidence="4">Belongs to the ELP4 family.</text>
</comment>
<evidence type="ECO:0000256" key="3">
    <source>
        <dbReference type="ARBA" id="ARBA00005043"/>
    </source>
</evidence>
<evidence type="ECO:0000256" key="4">
    <source>
        <dbReference type="ARBA" id="ARBA00007573"/>
    </source>
</evidence>